<organism evidence="3 4">
    <name type="scientific">Heracleum sosnowskyi</name>
    <dbReference type="NCBI Taxonomy" id="360622"/>
    <lineage>
        <taxon>Eukaryota</taxon>
        <taxon>Viridiplantae</taxon>
        <taxon>Streptophyta</taxon>
        <taxon>Embryophyta</taxon>
        <taxon>Tracheophyta</taxon>
        <taxon>Spermatophyta</taxon>
        <taxon>Magnoliopsida</taxon>
        <taxon>eudicotyledons</taxon>
        <taxon>Gunneridae</taxon>
        <taxon>Pentapetalae</taxon>
        <taxon>asterids</taxon>
        <taxon>campanulids</taxon>
        <taxon>Apiales</taxon>
        <taxon>Apiaceae</taxon>
        <taxon>Apioideae</taxon>
        <taxon>apioid superclade</taxon>
        <taxon>Tordylieae</taxon>
        <taxon>Tordyliinae</taxon>
        <taxon>Heracleum</taxon>
    </lineage>
</organism>
<sequence>MKDICTSSPDAYDPEQIYRRSFNPIIAGETPNFDPFNPAKRFASSPSPCYSQGQPTPTIDPETSLWHGFSRTFPGDITKYHPFDPENFDPESFFFGGSPPSSAEPAEFEPSDPKLHPRDPELLDDMIDDQSSPKCVPITSENYLPYGFSRTFPGDMSKYHPFDPENFDPESFFFGGIIPSGEPAKLDPCDPPQDQELLDVSFDDQSSADFDPLYPEIGVWDDFSPSYPGDPTKFHPFDPENFDAENFFLYGAYSLSGGPSKLDSHDRKIHPSDLKLLELDDQSLDLKGTHDNTVSDGWGNFKEKLTIVQSNGTAAKKWNKKESSSASKAAGNTPGEKETGGEIVESNGTAANKWNKKECSSASKAAGNTPGEEETGLKLVGFIFAICFIICVVAFTLYPTLTQSIDLLLYF</sequence>
<reference evidence="3" key="1">
    <citation type="submission" date="2023-02" db="EMBL/GenBank/DDBJ databases">
        <title>Genome of toxic invasive species Heracleum sosnowskyi carries increased number of genes despite the absence of recent whole-genome duplications.</title>
        <authorList>
            <person name="Schelkunov M."/>
            <person name="Shtratnikova V."/>
            <person name="Makarenko M."/>
            <person name="Klepikova A."/>
            <person name="Omelchenko D."/>
            <person name="Novikova G."/>
            <person name="Obukhova E."/>
            <person name="Bogdanov V."/>
            <person name="Penin A."/>
            <person name="Logacheva M."/>
        </authorList>
    </citation>
    <scope>NUCLEOTIDE SEQUENCE</scope>
    <source>
        <strain evidence="3">Hsosn_3</strain>
        <tissue evidence="3">Leaf</tissue>
    </source>
</reference>
<evidence type="ECO:0000256" key="1">
    <source>
        <dbReference type="SAM" id="MobiDB-lite"/>
    </source>
</evidence>
<keyword evidence="2" id="KW-0812">Transmembrane</keyword>
<evidence type="ECO:0000313" key="3">
    <source>
        <dbReference type="EMBL" id="KAK1381600.1"/>
    </source>
</evidence>
<gene>
    <name evidence="3" type="ORF">POM88_028344</name>
</gene>
<feature type="transmembrane region" description="Helical" evidence="2">
    <location>
        <begin position="379"/>
        <end position="401"/>
    </location>
</feature>
<feature type="region of interest" description="Disordered" evidence="1">
    <location>
        <begin position="316"/>
        <end position="347"/>
    </location>
</feature>
<dbReference type="AlphaFoldDB" id="A0AAD8MM76"/>
<keyword evidence="4" id="KW-1185">Reference proteome</keyword>
<dbReference type="Proteomes" id="UP001237642">
    <property type="component" value="Unassembled WGS sequence"/>
</dbReference>
<name>A0AAD8MM76_9APIA</name>
<protein>
    <submittedName>
        <fullName evidence="3">Uncharacterized protein</fullName>
    </submittedName>
</protein>
<keyword evidence="2" id="KW-0472">Membrane</keyword>
<proteinExistence type="predicted"/>
<comment type="caution">
    <text evidence="3">The sequence shown here is derived from an EMBL/GenBank/DDBJ whole genome shotgun (WGS) entry which is preliminary data.</text>
</comment>
<feature type="compositionally biased region" description="Polar residues" evidence="1">
    <location>
        <begin position="44"/>
        <end position="57"/>
    </location>
</feature>
<reference evidence="3" key="2">
    <citation type="submission" date="2023-05" db="EMBL/GenBank/DDBJ databases">
        <authorList>
            <person name="Schelkunov M.I."/>
        </authorList>
    </citation>
    <scope>NUCLEOTIDE SEQUENCE</scope>
    <source>
        <strain evidence="3">Hsosn_3</strain>
        <tissue evidence="3">Leaf</tissue>
    </source>
</reference>
<feature type="region of interest" description="Disordered" evidence="1">
    <location>
        <begin position="44"/>
        <end position="63"/>
    </location>
</feature>
<evidence type="ECO:0000313" key="4">
    <source>
        <dbReference type="Proteomes" id="UP001237642"/>
    </source>
</evidence>
<accession>A0AAD8MM76</accession>
<dbReference type="EMBL" id="JAUIZM010000006">
    <property type="protein sequence ID" value="KAK1381600.1"/>
    <property type="molecule type" value="Genomic_DNA"/>
</dbReference>
<evidence type="ECO:0000256" key="2">
    <source>
        <dbReference type="SAM" id="Phobius"/>
    </source>
</evidence>
<keyword evidence="2" id="KW-1133">Transmembrane helix</keyword>